<accession>A0A834AEH0</accession>
<name>A0A834AEH0_9CHIR</name>
<evidence type="ECO:0000313" key="1">
    <source>
        <dbReference type="EMBL" id="KAF6109862.1"/>
    </source>
</evidence>
<protein>
    <submittedName>
        <fullName evidence="1">Uncharacterized protein</fullName>
    </submittedName>
</protein>
<dbReference type="EMBL" id="JABVXQ010000005">
    <property type="protein sequence ID" value="KAF6109862.1"/>
    <property type="molecule type" value="Genomic_DNA"/>
</dbReference>
<evidence type="ECO:0000313" key="2">
    <source>
        <dbReference type="Proteomes" id="UP000664940"/>
    </source>
</evidence>
<organism evidence="1 2">
    <name type="scientific">Phyllostomus discolor</name>
    <name type="common">pale spear-nosed bat</name>
    <dbReference type="NCBI Taxonomy" id="89673"/>
    <lineage>
        <taxon>Eukaryota</taxon>
        <taxon>Metazoa</taxon>
        <taxon>Chordata</taxon>
        <taxon>Craniata</taxon>
        <taxon>Vertebrata</taxon>
        <taxon>Euteleostomi</taxon>
        <taxon>Mammalia</taxon>
        <taxon>Eutheria</taxon>
        <taxon>Laurasiatheria</taxon>
        <taxon>Chiroptera</taxon>
        <taxon>Yangochiroptera</taxon>
        <taxon>Phyllostomidae</taxon>
        <taxon>Phyllostominae</taxon>
        <taxon>Phyllostomus</taxon>
    </lineage>
</organism>
<dbReference type="Proteomes" id="UP000664940">
    <property type="component" value="Unassembled WGS sequence"/>
</dbReference>
<proteinExistence type="predicted"/>
<dbReference type="AlphaFoldDB" id="A0A834AEH0"/>
<reference evidence="1 2" key="1">
    <citation type="journal article" date="2020" name="Nature">
        <title>Six reference-quality genomes reveal evolution of bat adaptations.</title>
        <authorList>
            <person name="Jebb D."/>
            <person name="Huang Z."/>
            <person name="Pippel M."/>
            <person name="Hughes G.M."/>
            <person name="Lavrichenko K."/>
            <person name="Devanna P."/>
            <person name="Winkler S."/>
            <person name="Jermiin L.S."/>
            <person name="Skirmuntt E.C."/>
            <person name="Katzourakis A."/>
            <person name="Burkitt-Gray L."/>
            <person name="Ray D.A."/>
            <person name="Sullivan K.A.M."/>
            <person name="Roscito J.G."/>
            <person name="Kirilenko B.M."/>
            <person name="Davalos L.M."/>
            <person name="Corthals A.P."/>
            <person name="Power M.L."/>
            <person name="Jones G."/>
            <person name="Ransome R.D."/>
            <person name="Dechmann D.K.N."/>
            <person name="Locatelli A.G."/>
            <person name="Puechmaille S.J."/>
            <person name="Fedrigo O."/>
            <person name="Jarvis E.D."/>
            <person name="Hiller M."/>
            <person name="Vernes S.C."/>
            <person name="Myers E.W."/>
            <person name="Teeling E.C."/>
        </authorList>
    </citation>
    <scope>NUCLEOTIDE SEQUENCE [LARGE SCALE GENOMIC DNA]</scope>
    <source>
        <strain evidence="1">Bat1K_MPI-CBG_1</strain>
    </source>
</reference>
<comment type="caution">
    <text evidence="1">The sequence shown here is derived from an EMBL/GenBank/DDBJ whole genome shotgun (WGS) entry which is preliminary data.</text>
</comment>
<gene>
    <name evidence="1" type="ORF">HJG60_011053</name>
</gene>
<sequence length="164" mass="17519">MGRTVPWITPTKTWVCVIYGKVWHHKLGALKQQKFPLSGLWRPGVGDPAGPHPRGGPLPWPLPVGGGRLAPLGSGCPTPISASVFAPPSLRLSPPWPHEPPCAQEDGRLASDARPILMIFISKCVVTPAKVLFLNVVTCMGFRGLRRLSSGGRVSVVQRTVPGA</sequence>